<evidence type="ECO:0000313" key="1">
    <source>
        <dbReference type="EMBL" id="SVB19584.1"/>
    </source>
</evidence>
<dbReference type="EMBL" id="UINC01032245">
    <property type="protein sequence ID" value="SVB19584.1"/>
    <property type="molecule type" value="Genomic_DNA"/>
</dbReference>
<dbReference type="Pfam" id="PF03130">
    <property type="entry name" value="HEAT_PBS"/>
    <property type="match status" value="2"/>
</dbReference>
<dbReference type="InterPro" id="IPR011989">
    <property type="entry name" value="ARM-like"/>
</dbReference>
<gene>
    <name evidence="1" type="ORF">METZ01_LOCUS172438</name>
</gene>
<dbReference type="SMART" id="SM00567">
    <property type="entry name" value="EZ_HEAT"/>
    <property type="match status" value="5"/>
</dbReference>
<dbReference type="PANTHER" id="PTHR12697">
    <property type="entry name" value="PBS LYASE HEAT-LIKE PROTEIN"/>
    <property type="match status" value="1"/>
</dbReference>
<organism evidence="1">
    <name type="scientific">marine metagenome</name>
    <dbReference type="NCBI Taxonomy" id="408172"/>
    <lineage>
        <taxon>unclassified sequences</taxon>
        <taxon>metagenomes</taxon>
        <taxon>ecological metagenomes</taxon>
    </lineage>
</organism>
<dbReference type="AlphaFoldDB" id="A0A382C136"/>
<evidence type="ECO:0008006" key="2">
    <source>
        <dbReference type="Google" id="ProtNLM"/>
    </source>
</evidence>
<dbReference type="SUPFAM" id="SSF48371">
    <property type="entry name" value="ARM repeat"/>
    <property type="match status" value="1"/>
</dbReference>
<sequence>MYKQTEYEGNMTEILSKGVLRSTTVMFLFVWFSGIWMGGCETQEQKVEKLIKQLQDDVEIRHYAIWELVEIGKDAVPFLIQALQDAGEGKNGNVIRLSVVEVLVKIGKDAVPDLIQALQDADSGVCVNVTTALGWIGEGAISAAPSLIQLLQDKDAGSDVRANVATALGWIGGGAQDTVPSLIQALQDQDAGVCQGAVEALENIDTPEALKAVEEYESRQ</sequence>
<accession>A0A382C136</accession>
<dbReference type="InterPro" id="IPR016024">
    <property type="entry name" value="ARM-type_fold"/>
</dbReference>
<dbReference type="Pfam" id="PF13646">
    <property type="entry name" value="HEAT_2"/>
    <property type="match status" value="1"/>
</dbReference>
<dbReference type="PANTHER" id="PTHR12697:SF5">
    <property type="entry name" value="DEOXYHYPUSINE HYDROXYLASE"/>
    <property type="match status" value="1"/>
</dbReference>
<dbReference type="GO" id="GO:0016491">
    <property type="term" value="F:oxidoreductase activity"/>
    <property type="evidence" value="ECO:0007669"/>
    <property type="project" value="TreeGrafter"/>
</dbReference>
<name>A0A382C136_9ZZZZ</name>
<protein>
    <recommendedName>
        <fullName evidence="2">HEAT repeat domain-containing protein</fullName>
    </recommendedName>
</protein>
<proteinExistence type="predicted"/>
<dbReference type="InterPro" id="IPR004155">
    <property type="entry name" value="PBS_lyase_HEAT"/>
</dbReference>
<dbReference type="Gene3D" id="1.25.10.10">
    <property type="entry name" value="Leucine-rich Repeat Variant"/>
    <property type="match status" value="1"/>
</dbReference>
<reference evidence="1" key="1">
    <citation type="submission" date="2018-05" db="EMBL/GenBank/DDBJ databases">
        <authorList>
            <person name="Lanie J.A."/>
            <person name="Ng W.-L."/>
            <person name="Kazmierczak K.M."/>
            <person name="Andrzejewski T.M."/>
            <person name="Davidsen T.M."/>
            <person name="Wayne K.J."/>
            <person name="Tettelin H."/>
            <person name="Glass J.I."/>
            <person name="Rusch D."/>
            <person name="Podicherti R."/>
            <person name="Tsui H.-C.T."/>
            <person name="Winkler M.E."/>
        </authorList>
    </citation>
    <scope>NUCLEOTIDE SEQUENCE</scope>
</reference>